<feature type="transmembrane region" description="Helical" evidence="5">
    <location>
        <begin position="290"/>
        <end position="314"/>
    </location>
</feature>
<keyword evidence="4 5" id="KW-0472">Membrane</keyword>
<gene>
    <name evidence="5 8" type="primary">nuoN</name>
    <name evidence="8" type="ORF">MTCD1_02559</name>
</gene>
<keyword evidence="5" id="KW-1278">Translocase</keyword>
<evidence type="ECO:0000256" key="5">
    <source>
        <dbReference type="HAMAP-Rule" id="MF_00445"/>
    </source>
</evidence>
<comment type="similarity">
    <text evidence="5">Belongs to the complex I subunit 2 family.</text>
</comment>
<comment type="subunit">
    <text evidence="5">NDH-1 is composed of 14 different subunits. Subunits NuoA, H, J, K, L, M, N constitute the membrane sector of the complex.</text>
</comment>
<feature type="transmembrane region" description="Helical" evidence="5">
    <location>
        <begin position="259"/>
        <end position="283"/>
    </location>
</feature>
<evidence type="ECO:0000256" key="3">
    <source>
        <dbReference type="ARBA" id="ARBA00022989"/>
    </source>
</evidence>
<dbReference type="NCBIfam" id="TIGR01770">
    <property type="entry name" value="NDH_I_N"/>
    <property type="match status" value="1"/>
</dbReference>
<sequence length="475" mass="52912">MNVNYYPAFILMCGALMILIQLCFKRSHITSYLISGLSLFLALLTQLFLQNHADTSDVLFVLNAQTSFVSLLLLMVVGLIWAQLYHWLKTINEQKEEYYLLFLFTTIGGLIMVSSNHFASFFLGLELMSLSFIGLIAYCGPDQKAQEAGIKYLILSALASAFILMGAAILYLQFGSLSFSNLMPNTSSQILPPWAIITAIIFIFTGLFFKLSLVPCHLWVADLFEGAPLVTAAMLATLSKLAAFIILWRLVTLGHWQQYPIIIDILSMVAIASMFIGNFLGLLQKNLLRLMAYSSIAHFGYLLIVLLLINNNAIEFSSQSFNTQTLFFYLVAYLFTLVGVFSIFMQLPKIKTLDDLAGLFWHHPVIAITLMLLMLSLAGIPLTLGFMAKFYLVMAAVSQQLWLVLSALVLSSIIGLFYYLRVIMAMLKTPADELKLKEINSSGSSLSLNILILFLVIGFGVFPSSLSQFIQQISG</sequence>
<feature type="transmembrane region" description="Helical" evidence="5">
    <location>
        <begin position="98"/>
        <end position="115"/>
    </location>
</feature>
<evidence type="ECO:0000313" key="8">
    <source>
        <dbReference type="EMBL" id="GAW96936.1"/>
    </source>
</evidence>
<dbReference type="Pfam" id="PF00361">
    <property type="entry name" value="Proton_antipo_M"/>
    <property type="match status" value="1"/>
</dbReference>
<evidence type="ECO:0000256" key="4">
    <source>
        <dbReference type="ARBA" id="ARBA00023136"/>
    </source>
</evidence>
<feature type="transmembrane region" description="Helical" evidence="5">
    <location>
        <begin position="31"/>
        <end position="48"/>
    </location>
</feature>
<organism evidence="8 9">
    <name type="scientific">Colwellia marinimaniae</name>
    <dbReference type="NCBI Taxonomy" id="1513592"/>
    <lineage>
        <taxon>Bacteria</taxon>
        <taxon>Pseudomonadati</taxon>
        <taxon>Pseudomonadota</taxon>
        <taxon>Gammaproteobacteria</taxon>
        <taxon>Alteromonadales</taxon>
        <taxon>Colwelliaceae</taxon>
        <taxon>Colwellia</taxon>
    </lineage>
</organism>
<feature type="transmembrane region" description="Helical" evidence="5">
    <location>
        <begin position="226"/>
        <end position="247"/>
    </location>
</feature>
<name>A0ABQ0MX34_9GAMM</name>
<keyword evidence="5" id="KW-0830">Ubiquinone</keyword>
<comment type="catalytic activity">
    <reaction evidence="5">
        <text>a quinone + NADH + 5 H(+)(in) = a quinol + NAD(+) + 4 H(+)(out)</text>
        <dbReference type="Rhea" id="RHEA:57888"/>
        <dbReference type="ChEBI" id="CHEBI:15378"/>
        <dbReference type="ChEBI" id="CHEBI:24646"/>
        <dbReference type="ChEBI" id="CHEBI:57540"/>
        <dbReference type="ChEBI" id="CHEBI:57945"/>
        <dbReference type="ChEBI" id="CHEBI:132124"/>
    </reaction>
</comment>
<feature type="transmembrane region" description="Helical" evidence="5">
    <location>
        <begin position="400"/>
        <end position="420"/>
    </location>
</feature>
<comment type="subcellular location">
    <subcellularLocation>
        <location evidence="5">Cell membrane</location>
        <topology evidence="5">Multi-pass membrane protein</topology>
    </subcellularLocation>
    <subcellularLocation>
        <location evidence="1">Endomembrane system</location>
        <topology evidence="1">Multi-pass membrane protein</topology>
    </subcellularLocation>
    <subcellularLocation>
        <location evidence="6">Membrane</location>
        <topology evidence="6">Multi-pass membrane protein</topology>
    </subcellularLocation>
</comment>
<feature type="transmembrane region" description="Helical" evidence="5">
    <location>
        <begin position="441"/>
        <end position="462"/>
    </location>
</feature>
<dbReference type="EC" id="7.1.1.-" evidence="5"/>
<feature type="transmembrane region" description="Helical" evidence="5">
    <location>
        <begin position="365"/>
        <end position="388"/>
    </location>
</feature>
<keyword evidence="5" id="KW-0874">Quinone</keyword>
<dbReference type="RefSeq" id="WP_057181294.1">
    <property type="nucleotide sequence ID" value="NZ_BDQM01000022.1"/>
</dbReference>
<accession>A0ABQ0MX34</accession>
<dbReference type="HAMAP" id="MF_00445">
    <property type="entry name" value="NDH1_NuoN_1"/>
    <property type="match status" value="1"/>
</dbReference>
<dbReference type="GO" id="GO:0050136">
    <property type="term" value="F:NADH dehydrogenase (quinone) (non-electrogenic) activity"/>
    <property type="evidence" value="ECO:0007669"/>
    <property type="project" value="UniProtKB-EC"/>
</dbReference>
<comment type="caution">
    <text evidence="8">The sequence shown here is derived from an EMBL/GenBank/DDBJ whole genome shotgun (WGS) entry which is preliminary data.</text>
</comment>
<evidence type="ECO:0000256" key="2">
    <source>
        <dbReference type="ARBA" id="ARBA00022692"/>
    </source>
</evidence>
<evidence type="ECO:0000256" key="6">
    <source>
        <dbReference type="RuleBase" id="RU000320"/>
    </source>
</evidence>
<dbReference type="InterPro" id="IPR001750">
    <property type="entry name" value="ND/Mrp_TM"/>
</dbReference>
<keyword evidence="9" id="KW-1185">Reference proteome</keyword>
<protein>
    <recommendedName>
        <fullName evidence="5">NADH-quinone oxidoreductase subunit N</fullName>
        <ecNumber evidence="5">7.1.1.-</ecNumber>
    </recommendedName>
    <alternativeName>
        <fullName evidence="5">NADH dehydrogenase I subunit N</fullName>
    </alternativeName>
    <alternativeName>
        <fullName evidence="5">NDH-1 subunit N</fullName>
    </alternativeName>
</protein>
<reference evidence="8 9" key="1">
    <citation type="submission" date="2017-06" db="EMBL/GenBank/DDBJ databases">
        <title>Whole Genome Sequences of Colwellia marinimaniae MTCD1.</title>
        <authorList>
            <person name="Kusumoto H."/>
            <person name="Inoue M."/>
            <person name="Tanikawa K."/>
            <person name="Maeji H."/>
            <person name="Cameron J.H."/>
            <person name="Bartlett D.H."/>
        </authorList>
    </citation>
    <scope>NUCLEOTIDE SEQUENCE [LARGE SCALE GENOMIC DNA]</scope>
    <source>
        <strain evidence="8 9">MTCD1</strain>
    </source>
</reference>
<feature type="transmembrane region" description="Helical" evidence="5">
    <location>
        <begin position="6"/>
        <end position="24"/>
    </location>
</feature>
<feature type="transmembrane region" description="Helical" evidence="5">
    <location>
        <begin position="152"/>
        <end position="174"/>
    </location>
</feature>
<evidence type="ECO:0000313" key="9">
    <source>
        <dbReference type="Proteomes" id="UP000197068"/>
    </source>
</evidence>
<keyword evidence="5" id="KW-0813">Transport</keyword>
<feature type="transmembrane region" description="Helical" evidence="5">
    <location>
        <begin position="194"/>
        <end position="214"/>
    </location>
</feature>
<keyword evidence="8" id="KW-0560">Oxidoreductase</keyword>
<feature type="transmembrane region" description="Helical" evidence="5">
    <location>
        <begin position="68"/>
        <end position="86"/>
    </location>
</feature>
<evidence type="ECO:0000256" key="1">
    <source>
        <dbReference type="ARBA" id="ARBA00004127"/>
    </source>
</evidence>
<feature type="domain" description="NADH:quinone oxidoreductase/Mrp antiporter transmembrane" evidence="7">
    <location>
        <begin position="115"/>
        <end position="414"/>
    </location>
</feature>
<dbReference type="PANTHER" id="PTHR22773">
    <property type="entry name" value="NADH DEHYDROGENASE"/>
    <property type="match status" value="1"/>
</dbReference>
<comment type="function">
    <text evidence="5">NDH-1 shuttles electrons from NADH, via FMN and iron-sulfur (Fe-S) centers, to quinones in the respiratory chain. The immediate electron acceptor for the enzyme in this species is believed to be ubiquinone. Couples the redox reaction to proton translocation (for every two electrons transferred, four hydrogen ions are translocated across the cytoplasmic membrane), and thus conserves the redox energy in a proton gradient.</text>
</comment>
<proteinExistence type="inferred from homology"/>
<dbReference type="EMBL" id="BDQM01000022">
    <property type="protein sequence ID" value="GAW96936.1"/>
    <property type="molecule type" value="Genomic_DNA"/>
</dbReference>
<keyword evidence="5" id="KW-0520">NAD</keyword>
<feature type="transmembrane region" description="Helical" evidence="5">
    <location>
        <begin position="121"/>
        <end position="140"/>
    </location>
</feature>
<dbReference type="Proteomes" id="UP000197068">
    <property type="component" value="Unassembled WGS sequence"/>
</dbReference>
<dbReference type="InterPro" id="IPR010096">
    <property type="entry name" value="NADH-Q_OxRdtase_suN/2"/>
</dbReference>
<evidence type="ECO:0000259" key="7">
    <source>
        <dbReference type="Pfam" id="PF00361"/>
    </source>
</evidence>
<feature type="transmembrane region" description="Helical" evidence="5">
    <location>
        <begin position="326"/>
        <end position="344"/>
    </location>
</feature>
<keyword evidence="2 5" id="KW-0812">Transmembrane</keyword>
<keyword evidence="3 5" id="KW-1133">Transmembrane helix</keyword>
<keyword evidence="5" id="KW-1003">Cell membrane</keyword>